<evidence type="ECO:0000313" key="1">
    <source>
        <dbReference type="EMBL" id="JAH70612.1"/>
    </source>
</evidence>
<name>A0A0E9UXR8_ANGAN</name>
<proteinExistence type="predicted"/>
<sequence>MLRCRCFDTDTDTDIDAMQTIFTDTNTVLRNSVDSVVTGSTMRL</sequence>
<protein>
    <submittedName>
        <fullName evidence="1">Uncharacterized protein</fullName>
    </submittedName>
</protein>
<accession>A0A0E9UXR8</accession>
<reference evidence="1" key="1">
    <citation type="submission" date="2014-11" db="EMBL/GenBank/DDBJ databases">
        <authorList>
            <person name="Amaro Gonzalez C."/>
        </authorList>
    </citation>
    <scope>NUCLEOTIDE SEQUENCE</scope>
</reference>
<reference evidence="1" key="2">
    <citation type="journal article" date="2015" name="Fish Shellfish Immunol.">
        <title>Early steps in the European eel (Anguilla anguilla)-Vibrio vulnificus interaction in the gills: Role of the RtxA13 toxin.</title>
        <authorList>
            <person name="Callol A."/>
            <person name="Pajuelo D."/>
            <person name="Ebbesson L."/>
            <person name="Teles M."/>
            <person name="MacKenzie S."/>
            <person name="Amaro C."/>
        </authorList>
    </citation>
    <scope>NUCLEOTIDE SEQUENCE</scope>
</reference>
<organism evidence="1">
    <name type="scientific">Anguilla anguilla</name>
    <name type="common">European freshwater eel</name>
    <name type="synonym">Muraena anguilla</name>
    <dbReference type="NCBI Taxonomy" id="7936"/>
    <lineage>
        <taxon>Eukaryota</taxon>
        <taxon>Metazoa</taxon>
        <taxon>Chordata</taxon>
        <taxon>Craniata</taxon>
        <taxon>Vertebrata</taxon>
        <taxon>Euteleostomi</taxon>
        <taxon>Actinopterygii</taxon>
        <taxon>Neopterygii</taxon>
        <taxon>Teleostei</taxon>
        <taxon>Anguilliformes</taxon>
        <taxon>Anguillidae</taxon>
        <taxon>Anguilla</taxon>
    </lineage>
</organism>
<dbReference type="EMBL" id="GBXM01037965">
    <property type="protein sequence ID" value="JAH70612.1"/>
    <property type="molecule type" value="Transcribed_RNA"/>
</dbReference>
<dbReference type="AlphaFoldDB" id="A0A0E9UXR8"/>